<protein>
    <submittedName>
        <fullName evidence="2">Uncharacterized protein</fullName>
    </submittedName>
</protein>
<feature type="region of interest" description="Disordered" evidence="1">
    <location>
        <begin position="1"/>
        <end position="242"/>
    </location>
</feature>
<evidence type="ECO:0000256" key="1">
    <source>
        <dbReference type="SAM" id="MobiDB-lite"/>
    </source>
</evidence>
<feature type="region of interest" description="Disordered" evidence="1">
    <location>
        <begin position="312"/>
        <end position="337"/>
    </location>
</feature>
<comment type="caution">
    <text evidence="2">The sequence shown here is derived from an EMBL/GenBank/DDBJ whole genome shotgun (WGS) entry which is preliminary data.</text>
</comment>
<feature type="compositionally biased region" description="Polar residues" evidence="1">
    <location>
        <begin position="29"/>
        <end position="45"/>
    </location>
</feature>
<dbReference type="EMBL" id="JAEHOC010000074">
    <property type="protein sequence ID" value="KAG2423796.1"/>
    <property type="molecule type" value="Genomic_DNA"/>
</dbReference>
<feature type="compositionally biased region" description="Low complexity" evidence="1">
    <location>
        <begin position="193"/>
        <end position="206"/>
    </location>
</feature>
<dbReference type="Proteomes" id="UP000650467">
    <property type="component" value="Unassembled WGS sequence"/>
</dbReference>
<reference evidence="2" key="1">
    <citation type="journal article" date="2020" name="bioRxiv">
        <title>Comparative genomics of Chlamydomonas.</title>
        <authorList>
            <person name="Craig R.J."/>
            <person name="Hasan A.R."/>
            <person name="Ness R.W."/>
            <person name="Keightley P.D."/>
        </authorList>
    </citation>
    <scope>NUCLEOTIDE SEQUENCE</scope>
    <source>
        <strain evidence="2">SAG 7.73</strain>
    </source>
</reference>
<keyword evidence="3" id="KW-1185">Reference proteome</keyword>
<feature type="compositionally biased region" description="Gly residues" evidence="1">
    <location>
        <begin position="256"/>
        <end position="266"/>
    </location>
</feature>
<dbReference type="OrthoDB" id="10650200at2759"/>
<evidence type="ECO:0000313" key="3">
    <source>
        <dbReference type="Proteomes" id="UP000650467"/>
    </source>
</evidence>
<accession>A0A835SDZ7</accession>
<gene>
    <name evidence="2" type="ORF">HXX76_015072</name>
</gene>
<name>A0A835SDZ7_CHLIN</name>
<feature type="region of interest" description="Disordered" evidence="1">
    <location>
        <begin position="254"/>
        <end position="278"/>
    </location>
</feature>
<organism evidence="2 3">
    <name type="scientific">Chlamydomonas incerta</name>
    <dbReference type="NCBI Taxonomy" id="51695"/>
    <lineage>
        <taxon>Eukaryota</taxon>
        <taxon>Viridiplantae</taxon>
        <taxon>Chlorophyta</taxon>
        <taxon>core chlorophytes</taxon>
        <taxon>Chlorophyceae</taxon>
        <taxon>CS clade</taxon>
        <taxon>Chlamydomonadales</taxon>
        <taxon>Chlamydomonadaceae</taxon>
        <taxon>Chlamydomonas</taxon>
    </lineage>
</organism>
<dbReference type="AlphaFoldDB" id="A0A835SDZ7"/>
<evidence type="ECO:0000313" key="2">
    <source>
        <dbReference type="EMBL" id="KAG2423796.1"/>
    </source>
</evidence>
<feature type="compositionally biased region" description="Low complexity" evidence="1">
    <location>
        <begin position="119"/>
        <end position="130"/>
    </location>
</feature>
<proteinExistence type="predicted"/>
<sequence>MSQRGPPTYARHAGHRPLINLDALHSSDPEQGSGTPSGDDAQQQPAPRVTGRASSAWLHALLPGQILTPGRQGDRKGSKPPSPAGYHPLIASDPEQRQGRGLAAAQPEPRGSRERASRDASASPPASHASPLRHDGSSAEPSGLAHESAARLSPSPPRPELSRAGPAAHGSALELAATGPAAPPPPHGHKRPASAAAAPAGTNAAALSGPAGLRLRQRRRDSPLALWYSGSRSRPESGTDEDLEASYTLLDYPVEAGGGEGGGGAASEGVDLAGDDEGDAKYRRRGGVSAAAQQCLRAAWLGLPALPRPLPTSLRSGTAAAPSPGGRPHTAPGGATVPEAAAAGAAGAAGAAAQRAASGSGWWSMSSTWAGAAGVGVYGGGADGELARAASGRWLASEAVRCRAVAAAAGRQLARLDSEARERAAGCDVAARLAADRARCLAISEASGRRLEAERREARLRAAAQMMRRAPGG</sequence>